<keyword evidence="5" id="KW-1185">Reference proteome</keyword>
<dbReference type="InterPro" id="IPR015915">
    <property type="entry name" value="Kelch-typ_b-propeller"/>
</dbReference>
<dbReference type="EMBL" id="QMFY01000008">
    <property type="protein sequence ID" value="RAW00009.1"/>
    <property type="molecule type" value="Genomic_DNA"/>
</dbReference>
<proteinExistence type="predicted"/>
<feature type="signal peptide" evidence="3">
    <location>
        <begin position="1"/>
        <end position="25"/>
    </location>
</feature>
<dbReference type="OrthoDB" id="103335at2"/>
<dbReference type="Gene3D" id="2.120.10.80">
    <property type="entry name" value="Kelch-type beta propeller"/>
    <property type="match status" value="2"/>
</dbReference>
<accession>A0A364Y023</accession>
<evidence type="ECO:0000256" key="2">
    <source>
        <dbReference type="ARBA" id="ARBA00022737"/>
    </source>
</evidence>
<dbReference type="InterPro" id="IPR006652">
    <property type="entry name" value="Kelch_1"/>
</dbReference>
<feature type="chain" id="PRO_5016635418" evidence="3">
    <location>
        <begin position="26"/>
        <end position="343"/>
    </location>
</feature>
<evidence type="ECO:0000313" key="4">
    <source>
        <dbReference type="EMBL" id="RAW00009.1"/>
    </source>
</evidence>
<evidence type="ECO:0000256" key="3">
    <source>
        <dbReference type="SAM" id="SignalP"/>
    </source>
</evidence>
<dbReference type="PROSITE" id="PS51257">
    <property type="entry name" value="PROKAR_LIPOPROTEIN"/>
    <property type="match status" value="1"/>
</dbReference>
<organism evidence="4 5">
    <name type="scientific">Pseudochryseolinea flava</name>
    <dbReference type="NCBI Taxonomy" id="2059302"/>
    <lineage>
        <taxon>Bacteria</taxon>
        <taxon>Pseudomonadati</taxon>
        <taxon>Bacteroidota</taxon>
        <taxon>Cytophagia</taxon>
        <taxon>Cytophagales</taxon>
        <taxon>Fulvivirgaceae</taxon>
        <taxon>Pseudochryseolinea</taxon>
    </lineage>
</organism>
<evidence type="ECO:0000313" key="5">
    <source>
        <dbReference type="Proteomes" id="UP000251889"/>
    </source>
</evidence>
<dbReference type="SUPFAM" id="SSF117281">
    <property type="entry name" value="Kelch motif"/>
    <property type="match status" value="2"/>
</dbReference>
<dbReference type="RefSeq" id="WP_112747847.1">
    <property type="nucleotide sequence ID" value="NZ_QMFY01000008.1"/>
</dbReference>
<dbReference type="AlphaFoldDB" id="A0A364Y023"/>
<dbReference type="PANTHER" id="PTHR24412:SF489">
    <property type="entry name" value="RING FINGER DOMAIN AND KELCH REPEAT-CONTAINING PROTEIN DDB_G0271372"/>
    <property type="match status" value="1"/>
</dbReference>
<evidence type="ECO:0000256" key="1">
    <source>
        <dbReference type="ARBA" id="ARBA00022441"/>
    </source>
</evidence>
<keyword evidence="1" id="KW-0880">Kelch repeat</keyword>
<dbReference type="PANTHER" id="PTHR24412">
    <property type="entry name" value="KELCH PROTEIN"/>
    <property type="match status" value="1"/>
</dbReference>
<keyword evidence="2" id="KW-0677">Repeat</keyword>
<gene>
    <name evidence="4" type="ORF">DQQ10_15740</name>
</gene>
<dbReference type="Proteomes" id="UP000251889">
    <property type="component" value="Unassembled WGS sequence"/>
</dbReference>
<keyword evidence="3" id="KW-0732">Signal</keyword>
<comment type="caution">
    <text evidence="4">The sequence shown here is derived from an EMBL/GenBank/DDBJ whole genome shotgun (WGS) entry which is preliminary data.</text>
</comment>
<dbReference type="Pfam" id="PF01344">
    <property type="entry name" value="Kelch_1"/>
    <property type="match status" value="2"/>
</dbReference>
<name>A0A364Y023_9BACT</name>
<reference evidence="4 5" key="1">
    <citation type="submission" date="2018-06" db="EMBL/GenBank/DDBJ databases">
        <title>Chryseolinea flavus sp. nov., a member of the phylum Bacteroidetes isolated from soil.</title>
        <authorList>
            <person name="Li Y."/>
            <person name="Wang J."/>
        </authorList>
    </citation>
    <scope>NUCLEOTIDE SEQUENCE [LARGE SCALE GENOMIC DNA]</scope>
    <source>
        <strain evidence="4 5">SDU1-6</strain>
    </source>
</reference>
<protein>
    <submittedName>
        <fullName evidence="4">Galactose oxidase</fullName>
    </submittedName>
</protein>
<sequence length="343" mass="37959">MQQSIGKIKATLLASLMLIVVFACSDSTDDDSDTIGNWTKTTPFKGRPRSGAISFTIGSKAYVGLGYDGDEYLSDFYVYDLALGYWETKKAFPGTLRERAVAFSVDGNGYIGLGYNRDEDKEELGDFWKYDPADDEWIQVNDFEGTARYNAVTFTIGNKAYVGTGYDGDKYNSDFWEYNVSEDSWTEIASFPGEKIESGFAFVIGANAYVAGGRNNGLYNAGFWMFNAESRTWTNKAPDDDASDYDEFELAVARHDAVAVTVDDQAYVMCGYSSSGVASGSVYVYDAVTNEWGEKTAFEGAARIMAVGFTLNNRIFLGTGQNGSSRFDDIWEFKPGEEYDETN</sequence>